<organism evidence="2 3">
    <name type="scientific">Streptomyces rishiriensis</name>
    <dbReference type="NCBI Taxonomy" id="68264"/>
    <lineage>
        <taxon>Bacteria</taxon>
        <taxon>Bacillati</taxon>
        <taxon>Actinomycetota</taxon>
        <taxon>Actinomycetes</taxon>
        <taxon>Kitasatosporales</taxon>
        <taxon>Streptomycetaceae</taxon>
        <taxon>Streptomyces</taxon>
    </lineage>
</organism>
<keyword evidence="1" id="KW-0812">Transmembrane</keyword>
<comment type="caution">
    <text evidence="2">The sequence shown here is derived from an EMBL/GenBank/DDBJ whole genome shotgun (WGS) entry which is preliminary data.</text>
</comment>
<evidence type="ECO:0000313" key="3">
    <source>
        <dbReference type="Proteomes" id="UP001230654"/>
    </source>
</evidence>
<protein>
    <submittedName>
        <fullName evidence="2">Uncharacterized protein</fullName>
    </submittedName>
</protein>
<evidence type="ECO:0000313" key="2">
    <source>
        <dbReference type="EMBL" id="MDQ0583842.1"/>
    </source>
</evidence>
<sequence length="86" mass="9217">MPQEDVPIMFRRREPVPFAFLAEADRFRSNVTPPPSEHSSAGQVAGRWLFGLTVVAALVGSLVIGMPALSLDHSSGAQQSQASQGR</sequence>
<name>A0ABU0NZ94_STRRH</name>
<feature type="transmembrane region" description="Helical" evidence="1">
    <location>
        <begin position="48"/>
        <end position="69"/>
    </location>
</feature>
<evidence type="ECO:0000256" key="1">
    <source>
        <dbReference type="SAM" id="Phobius"/>
    </source>
</evidence>
<keyword evidence="1" id="KW-0472">Membrane</keyword>
<reference evidence="2 3" key="1">
    <citation type="submission" date="2023-07" db="EMBL/GenBank/DDBJ databases">
        <title>Comparative genomics of wheat-associated soil bacteria to identify genetic determinants of phenazine resistance.</title>
        <authorList>
            <person name="Mouncey N."/>
        </authorList>
    </citation>
    <scope>NUCLEOTIDE SEQUENCE [LARGE SCALE GENOMIC DNA]</scope>
    <source>
        <strain evidence="2 3">B2I6</strain>
    </source>
</reference>
<proteinExistence type="predicted"/>
<gene>
    <name evidence="2" type="ORF">QF030_006020</name>
</gene>
<dbReference type="Proteomes" id="UP001230654">
    <property type="component" value="Unassembled WGS sequence"/>
</dbReference>
<accession>A0ABU0NZ94</accession>
<keyword evidence="1" id="KW-1133">Transmembrane helix</keyword>
<keyword evidence="3" id="KW-1185">Reference proteome</keyword>
<dbReference type="EMBL" id="JAUSWV010000002">
    <property type="protein sequence ID" value="MDQ0583842.1"/>
    <property type="molecule type" value="Genomic_DNA"/>
</dbReference>